<dbReference type="EMBL" id="MNPL01003200">
    <property type="protein sequence ID" value="OQR77699.1"/>
    <property type="molecule type" value="Genomic_DNA"/>
</dbReference>
<dbReference type="OrthoDB" id="10055806at2759"/>
<evidence type="ECO:0000313" key="1">
    <source>
        <dbReference type="EMBL" id="OQR77699.1"/>
    </source>
</evidence>
<dbReference type="STRING" id="418985.A0A1V9XW44"/>
<dbReference type="PANTHER" id="PTHR23278">
    <property type="entry name" value="SIDESTEP PROTEIN"/>
    <property type="match status" value="1"/>
</dbReference>
<proteinExistence type="predicted"/>
<dbReference type="Gene3D" id="2.60.40.10">
    <property type="entry name" value="Immunoglobulins"/>
    <property type="match status" value="1"/>
</dbReference>
<keyword evidence="2" id="KW-1185">Reference proteome</keyword>
<dbReference type="AlphaFoldDB" id="A0A1V9XW44"/>
<comment type="caution">
    <text evidence="1">The sequence shown here is derived from an EMBL/GenBank/DDBJ whole genome shotgun (WGS) entry which is preliminary data.</text>
</comment>
<feature type="non-terminal residue" evidence="1">
    <location>
        <position position="101"/>
    </location>
</feature>
<accession>A0A1V9XW44</accession>
<dbReference type="PANTHER" id="PTHR23278:SF19">
    <property type="entry name" value="OBSCURIN"/>
    <property type="match status" value="1"/>
</dbReference>
<evidence type="ECO:0000313" key="2">
    <source>
        <dbReference type="Proteomes" id="UP000192247"/>
    </source>
</evidence>
<organism evidence="1 2">
    <name type="scientific">Tropilaelaps mercedesae</name>
    <dbReference type="NCBI Taxonomy" id="418985"/>
    <lineage>
        <taxon>Eukaryota</taxon>
        <taxon>Metazoa</taxon>
        <taxon>Ecdysozoa</taxon>
        <taxon>Arthropoda</taxon>
        <taxon>Chelicerata</taxon>
        <taxon>Arachnida</taxon>
        <taxon>Acari</taxon>
        <taxon>Parasitiformes</taxon>
        <taxon>Mesostigmata</taxon>
        <taxon>Gamasina</taxon>
        <taxon>Dermanyssoidea</taxon>
        <taxon>Laelapidae</taxon>
        <taxon>Tropilaelaps</taxon>
    </lineage>
</organism>
<dbReference type="InterPro" id="IPR036179">
    <property type="entry name" value="Ig-like_dom_sf"/>
</dbReference>
<dbReference type="SUPFAM" id="SSF48726">
    <property type="entry name" value="Immunoglobulin"/>
    <property type="match status" value="1"/>
</dbReference>
<dbReference type="InParanoid" id="A0A1V9XW44"/>
<gene>
    <name evidence="1" type="ORF">BIW11_06906</name>
</gene>
<protein>
    <submittedName>
        <fullName evidence="1">Titin-like</fullName>
    </submittedName>
</protein>
<reference evidence="1 2" key="1">
    <citation type="journal article" date="2017" name="Gigascience">
        <title>Draft genome of the honey bee ectoparasitic mite, Tropilaelaps mercedesae, is shaped by the parasitic life history.</title>
        <authorList>
            <person name="Dong X."/>
            <person name="Armstrong S.D."/>
            <person name="Xia D."/>
            <person name="Makepeace B.L."/>
            <person name="Darby A.C."/>
            <person name="Kadowaki T."/>
        </authorList>
    </citation>
    <scope>NUCLEOTIDE SEQUENCE [LARGE SCALE GENOMIC DNA]</scope>
    <source>
        <strain evidence="1">Wuxi-XJTLU</strain>
    </source>
</reference>
<name>A0A1V9XW44_9ACAR</name>
<dbReference type="InterPro" id="IPR013783">
    <property type="entry name" value="Ig-like_fold"/>
</dbReference>
<dbReference type="Proteomes" id="UP000192247">
    <property type="component" value="Unassembled WGS sequence"/>
</dbReference>
<sequence length="101" mass="10999">MKRIWNGHHDISVAWAGRAVFSVLSDPARLELSKLAPADSGTYVCAVQFHRGDHKNTTSRIIVGLPPSVPMIRTLEGVVIRDKVGPLREGANLTLVCAVEK</sequence>